<dbReference type="AlphaFoldDB" id="A0A242U710"/>
<dbReference type="InterPro" id="IPR012675">
    <property type="entry name" value="Beta-grasp_dom_sf"/>
</dbReference>
<proteinExistence type="predicted"/>
<dbReference type="InterPro" id="IPR003749">
    <property type="entry name" value="ThiS/MoaD-like"/>
</dbReference>
<dbReference type="Pfam" id="PF02597">
    <property type="entry name" value="ThiS"/>
    <property type="match status" value="1"/>
</dbReference>
<sequence length="65" mass="7441">MKIYLNGQITPTDCKNLLELIQYLALENKRYAIEFNSRIIPKSKLECTNISEFDRIEIIHAVGGG</sequence>
<dbReference type="EMBL" id="NGIR01000016">
    <property type="protein sequence ID" value="OTU29131.1"/>
    <property type="molecule type" value="Genomic_DNA"/>
</dbReference>
<dbReference type="SUPFAM" id="SSF54285">
    <property type="entry name" value="MoaD/ThiS"/>
    <property type="match status" value="1"/>
</dbReference>
<evidence type="ECO:0000313" key="2">
    <source>
        <dbReference type="Proteomes" id="UP000195162"/>
    </source>
</evidence>
<gene>
    <name evidence="1" type="ORF">CAT59_05670</name>
</gene>
<dbReference type="Proteomes" id="UP000195162">
    <property type="component" value="Unassembled WGS sequence"/>
</dbReference>
<protein>
    <submittedName>
        <fullName evidence="1">Thiamine biosynthesis protein ThiS</fullName>
    </submittedName>
</protein>
<evidence type="ECO:0000313" key="1">
    <source>
        <dbReference type="EMBL" id="OTU29131.1"/>
    </source>
</evidence>
<comment type="caution">
    <text evidence="1">The sequence shown here is derived from an EMBL/GenBank/DDBJ whole genome shotgun (WGS) entry which is preliminary data.</text>
</comment>
<dbReference type="NCBIfam" id="TIGR01683">
    <property type="entry name" value="thiS"/>
    <property type="match status" value="1"/>
</dbReference>
<organism evidence="1 2">
    <name type="scientific">Acinetobacter pittii</name>
    <name type="common">Acinetobacter genomosp. 3</name>
    <dbReference type="NCBI Taxonomy" id="48296"/>
    <lineage>
        <taxon>Bacteria</taxon>
        <taxon>Pseudomonadati</taxon>
        <taxon>Pseudomonadota</taxon>
        <taxon>Gammaproteobacteria</taxon>
        <taxon>Moraxellales</taxon>
        <taxon>Moraxellaceae</taxon>
        <taxon>Acinetobacter</taxon>
        <taxon>Acinetobacter calcoaceticus/baumannii complex</taxon>
    </lineage>
</organism>
<dbReference type="CDD" id="cd00565">
    <property type="entry name" value="Ubl_ThiS"/>
    <property type="match status" value="1"/>
</dbReference>
<reference evidence="1 2" key="1">
    <citation type="submission" date="2017-05" db="EMBL/GenBank/DDBJ databases">
        <authorList>
            <person name="Song R."/>
            <person name="Chenine A.L."/>
            <person name="Ruprecht R.M."/>
        </authorList>
    </citation>
    <scope>NUCLEOTIDE SEQUENCE [LARGE SCALE GENOMIC DNA]</scope>
    <source>
        <strain evidence="1 2">ARLG1955</strain>
    </source>
</reference>
<dbReference type="RefSeq" id="WP_024437037.1">
    <property type="nucleotide sequence ID" value="NZ_JADVOL010000019.1"/>
</dbReference>
<dbReference type="InterPro" id="IPR016155">
    <property type="entry name" value="Mopterin_synth/thiamin_S_b"/>
</dbReference>
<dbReference type="Gene3D" id="3.10.20.30">
    <property type="match status" value="1"/>
</dbReference>
<dbReference type="InterPro" id="IPR010035">
    <property type="entry name" value="Thi_S"/>
</dbReference>
<dbReference type="PANTHER" id="PTHR34472">
    <property type="entry name" value="SULFUR CARRIER PROTEIN THIS"/>
    <property type="match status" value="1"/>
</dbReference>
<dbReference type="PANTHER" id="PTHR34472:SF1">
    <property type="entry name" value="SULFUR CARRIER PROTEIN THIS"/>
    <property type="match status" value="1"/>
</dbReference>
<name>A0A242U710_ACIPI</name>
<accession>A0A242U710</accession>